<comment type="similarity">
    <text evidence="10">In the N-terminal section; belongs to the flavodoxin family.</text>
</comment>
<keyword evidence="1 10" id="KW-0285">Flavoprotein</keyword>
<proteinExistence type="inferred from homology"/>
<dbReference type="FunFam" id="3.40.50.80:FF:000001">
    <property type="entry name" value="NADPH--cytochrome P450 reductase 1"/>
    <property type="match status" value="1"/>
</dbReference>
<feature type="binding site" evidence="10">
    <location>
        <position position="677"/>
    </location>
    <ligand>
        <name>FAD</name>
        <dbReference type="ChEBI" id="CHEBI:57692"/>
    </ligand>
</feature>
<evidence type="ECO:0000256" key="2">
    <source>
        <dbReference type="ARBA" id="ARBA00022643"/>
    </source>
</evidence>
<keyword evidence="8 10" id="KW-0560">Oxidoreductase</keyword>
<evidence type="ECO:0000256" key="6">
    <source>
        <dbReference type="ARBA" id="ARBA00022857"/>
    </source>
</evidence>
<feature type="binding site" evidence="10">
    <location>
        <begin position="91"/>
        <end position="96"/>
    </location>
    <ligand>
        <name>FMN</name>
        <dbReference type="ChEBI" id="CHEBI:58210"/>
    </ligand>
</feature>
<dbReference type="InterPro" id="IPR023208">
    <property type="entry name" value="P450R"/>
</dbReference>
<dbReference type="Pfam" id="PF00258">
    <property type="entry name" value="Flavodoxin_1"/>
    <property type="match status" value="1"/>
</dbReference>
<dbReference type="AlphaFoldDB" id="A0A7M7KLC1"/>
<feature type="domain" description="Flavodoxin-like" evidence="12">
    <location>
        <begin position="85"/>
        <end position="229"/>
    </location>
</feature>
<feature type="binding site" evidence="10">
    <location>
        <begin position="596"/>
        <end position="597"/>
    </location>
    <ligand>
        <name>NADP(+)</name>
        <dbReference type="ChEBI" id="CHEBI:58349"/>
    </ligand>
</feature>
<dbReference type="PRINTS" id="PR00371">
    <property type="entry name" value="FPNCR"/>
</dbReference>
<dbReference type="GeneID" id="111252141"/>
<dbReference type="EnsemblMetazoa" id="XM_022809649">
    <property type="protein sequence ID" value="XP_022665384"/>
    <property type="gene ID" value="LOC111252141"/>
</dbReference>
<dbReference type="InterPro" id="IPR001094">
    <property type="entry name" value="Flavdoxin-like"/>
</dbReference>
<dbReference type="GO" id="GO:0050661">
    <property type="term" value="F:NADP binding"/>
    <property type="evidence" value="ECO:0007669"/>
    <property type="project" value="UniProtKB-UniRule"/>
</dbReference>
<dbReference type="Proteomes" id="UP000594260">
    <property type="component" value="Unplaced"/>
</dbReference>
<comment type="cofactor">
    <cofactor evidence="10">
        <name>FAD</name>
        <dbReference type="ChEBI" id="CHEBI:57692"/>
    </cofactor>
    <text evidence="10">Binds 1 FAD per monomer.</text>
</comment>
<evidence type="ECO:0000256" key="11">
    <source>
        <dbReference type="PIRNR" id="PIRNR000208"/>
    </source>
</evidence>
<comment type="cofactor">
    <cofactor evidence="10">
        <name>FMN</name>
        <dbReference type="ChEBI" id="CHEBI:58210"/>
    </cofactor>
    <text evidence="10">Binds 1 FMN per monomer.</text>
</comment>
<feature type="binding site" evidence="10">
    <location>
        <begin position="178"/>
        <end position="187"/>
    </location>
    <ligand>
        <name>FMN</name>
        <dbReference type="ChEBI" id="CHEBI:58210"/>
    </ligand>
</feature>
<dbReference type="FunCoup" id="A0A7M7KLC1">
    <property type="interactions" value="1617"/>
</dbReference>
<dbReference type="InterPro" id="IPR008254">
    <property type="entry name" value="Flavodoxin/NO_synth"/>
</dbReference>
<feature type="binding site" evidence="10">
    <location>
        <begin position="143"/>
        <end position="146"/>
    </location>
    <ligand>
        <name>FMN</name>
        <dbReference type="ChEBI" id="CHEBI:58210"/>
    </ligand>
</feature>
<dbReference type="Gene3D" id="1.20.990.10">
    <property type="entry name" value="NADPH-cytochrome p450 Reductase, Chain A, domain 3"/>
    <property type="match status" value="1"/>
</dbReference>
<comment type="function">
    <text evidence="10">This enzyme is required for electron transfer from NADP to cytochrome P450 in microsomes. It can also provide electron transfer to heme oxygenase and cytochrome B5.</text>
</comment>
<dbReference type="InterPro" id="IPR039261">
    <property type="entry name" value="FNR_nucleotide-bd"/>
</dbReference>
<dbReference type="InterPro" id="IPR001433">
    <property type="entry name" value="OxRdtase_FAD/NAD-bd"/>
</dbReference>
<dbReference type="OrthoDB" id="1856718at2759"/>
<dbReference type="InterPro" id="IPR023173">
    <property type="entry name" value="NADPH_Cyt_P450_Rdtase_alpha"/>
</dbReference>
<keyword evidence="4 10" id="KW-0256">Endoplasmic reticulum</keyword>
<evidence type="ECO:0000259" key="12">
    <source>
        <dbReference type="PROSITE" id="PS50902"/>
    </source>
</evidence>
<evidence type="ECO:0000256" key="8">
    <source>
        <dbReference type="ARBA" id="ARBA00023002"/>
    </source>
</evidence>
<dbReference type="Gene3D" id="3.40.50.80">
    <property type="entry name" value="Nucleotide-binding domain of ferredoxin-NADP reductase (FNR) module"/>
    <property type="match status" value="1"/>
</dbReference>
<evidence type="ECO:0000256" key="4">
    <source>
        <dbReference type="ARBA" id="ARBA00022824"/>
    </source>
</evidence>
<organism evidence="14 15">
    <name type="scientific">Varroa destructor</name>
    <name type="common">Honeybee mite</name>
    <dbReference type="NCBI Taxonomy" id="109461"/>
    <lineage>
        <taxon>Eukaryota</taxon>
        <taxon>Metazoa</taxon>
        <taxon>Ecdysozoa</taxon>
        <taxon>Arthropoda</taxon>
        <taxon>Chelicerata</taxon>
        <taxon>Arachnida</taxon>
        <taxon>Acari</taxon>
        <taxon>Parasitiformes</taxon>
        <taxon>Mesostigmata</taxon>
        <taxon>Gamasina</taxon>
        <taxon>Dermanyssoidea</taxon>
        <taxon>Varroidae</taxon>
        <taxon>Varroa</taxon>
    </lineage>
</organism>
<dbReference type="OMA" id="QKRYQRD"/>
<dbReference type="FunFam" id="1.20.990.10:FF:000001">
    <property type="entry name" value="NADPH--cytochrome P450 reductase"/>
    <property type="match status" value="1"/>
</dbReference>
<dbReference type="FunFam" id="3.40.50.360:FF:000024">
    <property type="entry name" value="NADPH--cytochrome P450 reductase"/>
    <property type="match status" value="1"/>
</dbReference>
<dbReference type="InterPro" id="IPR017927">
    <property type="entry name" value="FAD-bd_FR_type"/>
</dbReference>
<feature type="binding site" evidence="10">
    <location>
        <position position="535"/>
    </location>
    <ligand>
        <name>NADP(+)</name>
        <dbReference type="ChEBI" id="CHEBI:58349"/>
    </ligand>
</feature>
<feature type="binding site" evidence="10">
    <location>
        <position position="484"/>
    </location>
    <ligand>
        <name>FAD</name>
        <dbReference type="ChEBI" id="CHEBI:57692"/>
    </ligand>
</feature>
<dbReference type="Pfam" id="PF00175">
    <property type="entry name" value="NAD_binding_1"/>
    <property type="match status" value="1"/>
</dbReference>
<dbReference type="GO" id="GO:0003958">
    <property type="term" value="F:NADPH-hemoprotein reductase activity"/>
    <property type="evidence" value="ECO:0007669"/>
    <property type="project" value="UniProtKB-UniRule"/>
</dbReference>
<comment type="catalytic activity">
    <reaction evidence="10 11">
        <text>2 oxidized [cytochrome P450] + NADPH = 2 reduced [cytochrome P450] + NADP(+) + H(+)</text>
        <dbReference type="Rhea" id="RHEA:24040"/>
        <dbReference type="Rhea" id="RHEA-COMP:14627"/>
        <dbReference type="Rhea" id="RHEA-COMP:14628"/>
        <dbReference type="ChEBI" id="CHEBI:15378"/>
        <dbReference type="ChEBI" id="CHEBI:55376"/>
        <dbReference type="ChEBI" id="CHEBI:57783"/>
        <dbReference type="ChEBI" id="CHEBI:58349"/>
        <dbReference type="ChEBI" id="CHEBI:60344"/>
        <dbReference type="EC" id="1.6.2.4"/>
    </reaction>
</comment>
<keyword evidence="2 10" id="KW-0288">FMN</keyword>
<feature type="binding site" evidence="10">
    <location>
        <begin position="602"/>
        <end position="606"/>
    </location>
    <ligand>
        <name>NADP(+)</name>
        <dbReference type="ChEBI" id="CHEBI:58349"/>
    </ligand>
</feature>
<dbReference type="InterPro" id="IPR017938">
    <property type="entry name" value="Riboflavin_synthase-like_b-brl"/>
</dbReference>
<dbReference type="InParanoid" id="A0A7M7KLC1"/>
<dbReference type="CTD" id="33883"/>
<dbReference type="InterPro" id="IPR029039">
    <property type="entry name" value="Flavoprotein-like_sf"/>
</dbReference>
<feature type="binding site" evidence="10">
    <location>
        <begin position="460"/>
        <end position="463"/>
    </location>
    <ligand>
        <name>FAD</name>
        <dbReference type="ChEBI" id="CHEBI:57692"/>
    </ligand>
</feature>
<dbReference type="KEGG" id="vde:111252141"/>
<evidence type="ECO:0000259" key="13">
    <source>
        <dbReference type="PROSITE" id="PS51384"/>
    </source>
</evidence>
<feature type="domain" description="FAD-binding FR-type" evidence="13">
    <location>
        <begin position="286"/>
        <end position="521"/>
    </location>
</feature>
<dbReference type="Gene3D" id="2.40.30.10">
    <property type="entry name" value="Translation factors"/>
    <property type="match status" value="1"/>
</dbReference>
<dbReference type="PROSITE" id="PS50902">
    <property type="entry name" value="FLAVODOXIN_LIKE"/>
    <property type="match status" value="1"/>
</dbReference>
<evidence type="ECO:0000256" key="3">
    <source>
        <dbReference type="ARBA" id="ARBA00022692"/>
    </source>
</evidence>
<feature type="binding site" evidence="10">
    <location>
        <position position="213"/>
    </location>
    <ligand>
        <name>FMN</name>
        <dbReference type="ChEBI" id="CHEBI:58210"/>
    </ligand>
</feature>
<dbReference type="SUPFAM" id="SSF52343">
    <property type="entry name" value="Ferredoxin reductase-like, C-terminal NADP-linked domain"/>
    <property type="match status" value="1"/>
</dbReference>
<feature type="binding site" evidence="10">
    <location>
        <begin position="478"/>
        <end position="480"/>
    </location>
    <ligand>
        <name>FAD</name>
        <dbReference type="ChEBI" id="CHEBI:57692"/>
    </ligand>
</feature>
<dbReference type="PANTHER" id="PTHR19384">
    <property type="entry name" value="NITRIC OXIDE SYNTHASE-RELATED"/>
    <property type="match status" value="1"/>
</dbReference>
<feature type="binding site" evidence="10">
    <location>
        <position position="639"/>
    </location>
    <ligand>
        <name>NADP(+)</name>
        <dbReference type="ChEBI" id="CHEBI:58349"/>
    </ligand>
</feature>
<dbReference type="EC" id="1.6.2.4" evidence="10 11"/>
<feature type="binding site" evidence="10">
    <location>
        <position position="304"/>
    </location>
    <ligand>
        <name>NADP(+)</name>
        <dbReference type="ChEBI" id="CHEBI:58349"/>
    </ligand>
</feature>
<feature type="transmembrane region" description="Helical" evidence="10">
    <location>
        <begin position="17"/>
        <end position="39"/>
    </location>
</feature>
<sequence>MSDPAAGAAEAAVETSVLLVGAVDVAILATLVGAAYWWFFLRKKDDLSSSFDAAAIKSFSIEGSMNRERSSGSFISKMRAHGRNVVVFYGSQTGTAEEFAARLAKEAVRYGLKAMVADPEECEMEELQELKTISNHLAIFCMATYGEGDPTDNCQEFYQWLQEGSVNLPGLNYAVFALGNKTYEHYNAMGRYVDSRLEQLGAYRVFALGEGDDDANIEEDFITWKDDFWASVCEQFGLEVSASDLNMRQYQLIVHEKGSLPEDKIYHGEVARLTQFTNQRPPFDLKNPYLAEVVEKRDLYNSERSCLHMEFDIVGSKMRYETGDHMGFYPTNDSALVEELGKLLNVDLDQVITLRNTDEDSSKKHPFPCPCSYRTALSHYVDICTAPRTHVLKELSEYCSDEVDKAKLKLMSSSSAEGKAEYAKWVQEACRSIVHILEDLPSCKPPLDLMLEFMPRLQPRYYSISSSSKVFSERIHITAVKVDYTTPTNRHITGVATGQMAITNLKTRLPIFVRRSQFKLPTRPTAPIIMVGPGTGLAPFRGFLQERQHQRVVENKQVGESHLFYGCRKRNEDFLYPEELNAFVADGTCKMYVAFSREQEHKIYVTHLLAKEMDLVWDVIGVKGGHFYVCGDARTMARDVYQIVLKTLREKGGMSSADAEKYLKKMESQRRYCTDVWS</sequence>
<keyword evidence="5 10" id="KW-0274">FAD</keyword>
<dbReference type="SUPFAM" id="SSF52218">
    <property type="entry name" value="Flavoproteins"/>
    <property type="match status" value="1"/>
</dbReference>
<comment type="similarity">
    <text evidence="10">Belongs to the NADPH--cytochrome P450 reductase family.</text>
</comment>
<dbReference type="SUPFAM" id="SSF63380">
    <property type="entry name" value="Riboflavin synthase domain-like"/>
    <property type="match status" value="1"/>
</dbReference>
<evidence type="ECO:0000256" key="7">
    <source>
        <dbReference type="ARBA" id="ARBA00022989"/>
    </source>
</evidence>
<dbReference type="PIRSF" id="PIRSF000208">
    <property type="entry name" value="P450R"/>
    <property type="match status" value="1"/>
</dbReference>
<dbReference type="GO" id="GO:0005789">
    <property type="term" value="C:endoplasmic reticulum membrane"/>
    <property type="evidence" value="ECO:0007669"/>
    <property type="project" value="UniProtKB-SubCell"/>
</dbReference>
<comment type="caution">
    <text evidence="10">Lacks conserved residue(s) required for the propagation of feature annotation.</text>
</comment>
<protein>
    <recommendedName>
        <fullName evidence="10 11">NADPH--cytochrome P450 reductase</fullName>
        <shortName evidence="10">CPR</shortName>
        <shortName evidence="10">P450R</shortName>
        <ecNumber evidence="10 11">1.6.2.4</ecNumber>
    </recommendedName>
</protein>
<dbReference type="InterPro" id="IPR003097">
    <property type="entry name" value="CysJ-like_FAD-binding"/>
</dbReference>
<evidence type="ECO:0000256" key="1">
    <source>
        <dbReference type="ARBA" id="ARBA00022630"/>
    </source>
</evidence>
<dbReference type="GO" id="GO:0005829">
    <property type="term" value="C:cytosol"/>
    <property type="evidence" value="ECO:0007669"/>
    <property type="project" value="TreeGrafter"/>
</dbReference>
<evidence type="ECO:0000256" key="10">
    <source>
        <dbReference type="HAMAP-Rule" id="MF_03212"/>
    </source>
</evidence>
<evidence type="ECO:0000313" key="15">
    <source>
        <dbReference type="Proteomes" id="UP000594260"/>
    </source>
</evidence>
<keyword evidence="7 10" id="KW-1133">Transmembrane helix</keyword>
<dbReference type="RefSeq" id="XP_022665384.1">
    <property type="nucleotide sequence ID" value="XM_022809649.1"/>
</dbReference>
<evidence type="ECO:0000256" key="5">
    <source>
        <dbReference type="ARBA" id="ARBA00022827"/>
    </source>
</evidence>
<keyword evidence="3 10" id="KW-0812">Transmembrane</keyword>
<dbReference type="Pfam" id="PF00667">
    <property type="entry name" value="FAD_binding_1"/>
    <property type="match status" value="1"/>
</dbReference>
<keyword evidence="6 10" id="KW-0521">NADP</keyword>
<dbReference type="CDD" id="cd06204">
    <property type="entry name" value="CYPOR"/>
    <property type="match status" value="1"/>
</dbReference>
<feature type="binding site" evidence="10">
    <location>
        <begin position="494"/>
        <end position="497"/>
    </location>
    <ligand>
        <name>FAD</name>
        <dbReference type="ChEBI" id="CHEBI:57692"/>
    </ligand>
</feature>
<keyword evidence="15" id="KW-1185">Reference proteome</keyword>
<name>A0A7M7KLC1_VARDE</name>
<dbReference type="GO" id="GO:0010181">
    <property type="term" value="F:FMN binding"/>
    <property type="evidence" value="ECO:0007669"/>
    <property type="project" value="UniProtKB-UniRule"/>
</dbReference>
<dbReference type="PANTHER" id="PTHR19384:SF17">
    <property type="entry name" value="NADPH--CYTOCHROME P450 REDUCTASE"/>
    <property type="match status" value="1"/>
</dbReference>
<comment type="similarity">
    <text evidence="10 11">In the C-terminal section; belongs to the flavoprotein pyridine nucleotide cytochrome reductase family.</text>
</comment>
<dbReference type="PRINTS" id="PR00369">
    <property type="entry name" value="FLAVODOXIN"/>
</dbReference>
<dbReference type="HAMAP" id="MF_03212">
    <property type="entry name" value="NCPR"/>
    <property type="match status" value="1"/>
</dbReference>
<dbReference type="GO" id="GO:0009725">
    <property type="term" value="P:response to hormone"/>
    <property type="evidence" value="ECO:0007669"/>
    <property type="project" value="TreeGrafter"/>
</dbReference>
<reference evidence="14" key="1">
    <citation type="submission" date="2021-01" db="UniProtKB">
        <authorList>
            <consortium name="EnsemblMetazoa"/>
        </authorList>
    </citation>
    <scope>IDENTIFICATION</scope>
</reference>
<accession>A0A7M7KLC1</accession>
<evidence type="ECO:0000313" key="14">
    <source>
        <dbReference type="EnsemblMetazoa" id="XP_022665384"/>
    </source>
</evidence>
<dbReference type="PROSITE" id="PS51384">
    <property type="entry name" value="FAD_FR"/>
    <property type="match status" value="1"/>
</dbReference>
<keyword evidence="9 10" id="KW-0472">Membrane</keyword>
<dbReference type="InterPro" id="IPR001709">
    <property type="entry name" value="Flavoprot_Pyr_Nucl_cyt_Rdtase"/>
</dbReference>
<comment type="subcellular location">
    <subcellularLocation>
        <location evidence="10">Endoplasmic reticulum membrane</location>
        <topology evidence="10">Single-pass membrane protein</topology>
        <orientation evidence="10">Cytoplasmic side</orientation>
    </subcellularLocation>
</comment>
<dbReference type="Gene3D" id="3.40.50.360">
    <property type="match status" value="1"/>
</dbReference>
<dbReference type="GO" id="GO:0050660">
    <property type="term" value="F:flavin adenine dinucleotide binding"/>
    <property type="evidence" value="ECO:0007669"/>
    <property type="project" value="UniProtKB-UniRule"/>
</dbReference>
<evidence type="ECO:0000256" key="9">
    <source>
        <dbReference type="ARBA" id="ARBA00023136"/>
    </source>
</evidence>